<reference evidence="5" key="2">
    <citation type="journal article" date="2019" name="Int. J. Syst. Evol. Microbiol.">
        <title>The Global Catalogue of Microorganisms (GCM) 10K type strain sequencing project: providing services to taxonomists for standard genome sequencing and annotation.</title>
        <authorList>
            <consortium name="The Broad Institute Genomics Platform"/>
            <consortium name="The Broad Institute Genome Sequencing Center for Infectious Disease"/>
            <person name="Wu L."/>
            <person name="Ma J."/>
        </authorList>
    </citation>
    <scope>NUCLEOTIDE SEQUENCE [LARGE SCALE GENOMIC DNA]</scope>
    <source>
        <strain evidence="5">NBRC 107715</strain>
    </source>
</reference>
<dbReference type="InterPro" id="IPR010982">
    <property type="entry name" value="Lambda_DNA-bd_dom_sf"/>
</dbReference>
<name>A0A512J9Y9_9HYPH</name>
<reference evidence="2 4" key="3">
    <citation type="submission" date="2019-07" db="EMBL/GenBank/DDBJ databases">
        <title>Whole genome shotgun sequence of Methylobacterium oxalidis NBRC 107715.</title>
        <authorList>
            <person name="Hosoyama A."/>
            <person name="Uohara A."/>
            <person name="Ohji S."/>
            <person name="Ichikawa N."/>
        </authorList>
    </citation>
    <scope>NUCLEOTIDE SEQUENCE [LARGE SCALE GENOMIC DNA]</scope>
    <source>
        <strain evidence="2 4">NBRC 107715</strain>
    </source>
</reference>
<protein>
    <submittedName>
        <fullName evidence="2">Transcriptional regulator</fullName>
    </submittedName>
</protein>
<sequence length="81" mass="9196">MPRSLRSSRHQRLAELIVAFRMEAGLKQSEVAERLGRHQPFVSDIESGQRRVDLIELLDLAEAIGFDPRDLVTALLETPKD</sequence>
<dbReference type="Proteomes" id="UP001156856">
    <property type="component" value="Unassembled WGS sequence"/>
</dbReference>
<accession>A0A512J9Y9</accession>
<dbReference type="InterPro" id="IPR001387">
    <property type="entry name" value="Cro/C1-type_HTH"/>
</dbReference>
<evidence type="ECO:0000313" key="5">
    <source>
        <dbReference type="Proteomes" id="UP001156856"/>
    </source>
</evidence>
<dbReference type="SUPFAM" id="SSF47413">
    <property type="entry name" value="lambda repressor-like DNA-binding domains"/>
    <property type="match status" value="1"/>
</dbReference>
<evidence type="ECO:0000313" key="2">
    <source>
        <dbReference type="EMBL" id="GEP06689.1"/>
    </source>
</evidence>
<dbReference type="GO" id="GO:0003677">
    <property type="term" value="F:DNA binding"/>
    <property type="evidence" value="ECO:0007669"/>
    <property type="project" value="InterPro"/>
</dbReference>
<dbReference type="EMBL" id="BSPK01000111">
    <property type="protein sequence ID" value="GLS67301.1"/>
    <property type="molecule type" value="Genomic_DNA"/>
</dbReference>
<proteinExistence type="predicted"/>
<reference evidence="3" key="4">
    <citation type="submission" date="2023-01" db="EMBL/GenBank/DDBJ databases">
        <title>Draft genome sequence of Methylobacterium oxalidis strain NBRC 107715.</title>
        <authorList>
            <person name="Sun Q."/>
            <person name="Mori K."/>
        </authorList>
    </citation>
    <scope>NUCLEOTIDE SEQUENCE</scope>
    <source>
        <strain evidence="3">NBRC 107715</strain>
    </source>
</reference>
<feature type="domain" description="HTH cro/C1-type" evidence="1">
    <location>
        <begin position="17"/>
        <end position="71"/>
    </location>
</feature>
<dbReference type="Gene3D" id="1.10.260.40">
    <property type="entry name" value="lambda repressor-like DNA-binding domains"/>
    <property type="match status" value="1"/>
</dbReference>
<dbReference type="Pfam" id="PF13560">
    <property type="entry name" value="HTH_31"/>
    <property type="match status" value="1"/>
</dbReference>
<dbReference type="OrthoDB" id="9803379at2"/>
<evidence type="ECO:0000313" key="4">
    <source>
        <dbReference type="Proteomes" id="UP000321960"/>
    </source>
</evidence>
<dbReference type="PROSITE" id="PS50943">
    <property type="entry name" value="HTH_CROC1"/>
    <property type="match status" value="1"/>
</dbReference>
<comment type="caution">
    <text evidence="2">The sequence shown here is derived from an EMBL/GenBank/DDBJ whole genome shotgun (WGS) entry which is preliminary data.</text>
</comment>
<gene>
    <name evidence="3" type="ORF">GCM10007888_56840</name>
    <name evidence="2" type="ORF">MOX02_47270</name>
</gene>
<dbReference type="Proteomes" id="UP000321960">
    <property type="component" value="Unassembled WGS sequence"/>
</dbReference>
<dbReference type="SMART" id="SM00530">
    <property type="entry name" value="HTH_XRE"/>
    <property type="match status" value="1"/>
</dbReference>
<dbReference type="AlphaFoldDB" id="A0A512J9Y9"/>
<dbReference type="CDD" id="cd00093">
    <property type="entry name" value="HTH_XRE"/>
    <property type="match status" value="1"/>
</dbReference>
<organism evidence="2 4">
    <name type="scientific">Methylobacterium oxalidis</name>
    <dbReference type="NCBI Taxonomy" id="944322"/>
    <lineage>
        <taxon>Bacteria</taxon>
        <taxon>Pseudomonadati</taxon>
        <taxon>Pseudomonadota</taxon>
        <taxon>Alphaproteobacteria</taxon>
        <taxon>Hyphomicrobiales</taxon>
        <taxon>Methylobacteriaceae</taxon>
        <taxon>Methylobacterium</taxon>
    </lineage>
</organism>
<keyword evidence="5" id="KW-1185">Reference proteome</keyword>
<evidence type="ECO:0000313" key="3">
    <source>
        <dbReference type="EMBL" id="GLS67301.1"/>
    </source>
</evidence>
<evidence type="ECO:0000259" key="1">
    <source>
        <dbReference type="PROSITE" id="PS50943"/>
    </source>
</evidence>
<reference evidence="3" key="1">
    <citation type="journal article" date="2014" name="Int. J. Syst. Evol. Microbiol.">
        <title>Complete genome of a new Firmicutes species belonging to the dominant human colonic microbiota ('Ruminococcus bicirculans') reveals two chromosomes and a selective capacity to utilize plant glucans.</title>
        <authorList>
            <consortium name="NISC Comparative Sequencing Program"/>
            <person name="Wegmann U."/>
            <person name="Louis P."/>
            <person name="Goesmann A."/>
            <person name="Henrissat B."/>
            <person name="Duncan S.H."/>
            <person name="Flint H.J."/>
        </authorList>
    </citation>
    <scope>NUCLEOTIDE SEQUENCE</scope>
    <source>
        <strain evidence="3">NBRC 107715</strain>
    </source>
</reference>
<dbReference type="EMBL" id="BJZU01000115">
    <property type="protein sequence ID" value="GEP06689.1"/>
    <property type="molecule type" value="Genomic_DNA"/>
</dbReference>